<comment type="subcellular location">
    <subcellularLocation>
        <location evidence="1">Cell membrane</location>
        <topology evidence="1">Multi-pass membrane protein</topology>
    </subcellularLocation>
</comment>
<feature type="transmembrane region" description="Helical" evidence="7">
    <location>
        <begin position="364"/>
        <end position="382"/>
    </location>
</feature>
<dbReference type="AlphaFoldDB" id="A0A317MWR1"/>
<feature type="transmembrane region" description="Helical" evidence="7">
    <location>
        <begin position="74"/>
        <end position="96"/>
    </location>
</feature>
<gene>
    <name evidence="9" type="ORF">C7443_103105</name>
</gene>
<dbReference type="RefSeq" id="WP_110017692.1">
    <property type="nucleotide sequence ID" value="NZ_QGTJ01000003.1"/>
</dbReference>
<dbReference type="Proteomes" id="UP000246569">
    <property type="component" value="Unassembled WGS sequence"/>
</dbReference>
<feature type="transmembrane region" description="Helical" evidence="7">
    <location>
        <begin position="169"/>
        <end position="188"/>
    </location>
</feature>
<evidence type="ECO:0000256" key="1">
    <source>
        <dbReference type="ARBA" id="ARBA00004651"/>
    </source>
</evidence>
<feature type="transmembrane region" description="Helical" evidence="7">
    <location>
        <begin position="238"/>
        <end position="259"/>
    </location>
</feature>
<dbReference type="CDD" id="cd17477">
    <property type="entry name" value="MFS_YcaD_like"/>
    <property type="match status" value="1"/>
</dbReference>
<evidence type="ECO:0000256" key="7">
    <source>
        <dbReference type="SAM" id="Phobius"/>
    </source>
</evidence>
<dbReference type="EMBL" id="QGTJ01000003">
    <property type="protein sequence ID" value="PWV63180.1"/>
    <property type="molecule type" value="Genomic_DNA"/>
</dbReference>
<keyword evidence="4 7" id="KW-0812">Transmembrane</keyword>
<evidence type="ECO:0000256" key="4">
    <source>
        <dbReference type="ARBA" id="ARBA00022692"/>
    </source>
</evidence>
<keyword evidence="5 7" id="KW-1133">Transmembrane helix</keyword>
<comment type="caution">
    <text evidence="9">The sequence shown here is derived from an EMBL/GenBank/DDBJ whole genome shotgun (WGS) entry which is preliminary data.</text>
</comment>
<feature type="transmembrane region" description="Helical" evidence="7">
    <location>
        <begin position="108"/>
        <end position="131"/>
    </location>
</feature>
<feature type="transmembrane region" description="Helical" evidence="7">
    <location>
        <begin position="209"/>
        <end position="232"/>
    </location>
</feature>
<keyword evidence="6 7" id="KW-0472">Membrane</keyword>
<organism evidence="9 10">
    <name type="scientific">Plasticicumulans acidivorans</name>
    <dbReference type="NCBI Taxonomy" id="886464"/>
    <lineage>
        <taxon>Bacteria</taxon>
        <taxon>Pseudomonadati</taxon>
        <taxon>Pseudomonadota</taxon>
        <taxon>Gammaproteobacteria</taxon>
        <taxon>Candidatus Competibacteraceae</taxon>
        <taxon>Plasticicumulans</taxon>
    </lineage>
</organism>
<protein>
    <submittedName>
        <fullName evidence="9">Cyanate permease</fullName>
    </submittedName>
</protein>
<feature type="transmembrane region" description="Helical" evidence="7">
    <location>
        <begin position="296"/>
        <end position="320"/>
    </location>
</feature>
<dbReference type="GO" id="GO:0005886">
    <property type="term" value="C:plasma membrane"/>
    <property type="evidence" value="ECO:0007669"/>
    <property type="project" value="UniProtKB-SubCell"/>
</dbReference>
<dbReference type="Gene3D" id="1.20.1250.20">
    <property type="entry name" value="MFS general substrate transporter like domains"/>
    <property type="match status" value="2"/>
</dbReference>
<feature type="transmembrane region" description="Helical" evidence="7">
    <location>
        <begin position="47"/>
        <end position="67"/>
    </location>
</feature>
<proteinExistence type="predicted"/>
<dbReference type="InterPro" id="IPR036259">
    <property type="entry name" value="MFS_trans_sf"/>
</dbReference>
<dbReference type="SUPFAM" id="SSF103473">
    <property type="entry name" value="MFS general substrate transporter"/>
    <property type="match status" value="1"/>
</dbReference>
<feature type="domain" description="Major facilitator superfamily (MFS) profile" evidence="8">
    <location>
        <begin position="209"/>
        <end position="389"/>
    </location>
</feature>
<dbReference type="InterPro" id="IPR011701">
    <property type="entry name" value="MFS"/>
</dbReference>
<evidence type="ECO:0000256" key="2">
    <source>
        <dbReference type="ARBA" id="ARBA00022448"/>
    </source>
</evidence>
<name>A0A317MWR1_9GAMM</name>
<dbReference type="InterPro" id="IPR020846">
    <property type="entry name" value="MFS_dom"/>
</dbReference>
<sequence>MDRLALAHSDRQRWSVLARINTLSGLSQIVQIGTVTPLLSLSLERQGVASTAIGGVVSASWIAILLLHTLVPRLLARSGLLSANLLGAALSIAALFGMSQSRDLRSLFAFNFLLGAGLILRWIACDTWIVAVAPRSSRGRAIGVHETLMGLGIAVGPLLLLVSGVDSALPYYACAALVCLSAGITLTLGKYDARPLTPVEKHRSQLFGVIPIALCGAFVAGFAETSSISFLASYSLSAGYLLAAATVLVSVFGVGGTVLQLPIGWLADKSSYTSSQLLCGTILCLGAWLIPLSQPLPWLMSGLVFLWGGAIGGMNTLAVIEAGARVEERQVSTAMAAIAMAYTLGSVLGPIVTGTLVARLGAPGLMVSAGLAGALFVALLSVRQARAGG</sequence>
<feature type="transmembrane region" description="Helical" evidence="7">
    <location>
        <begin position="143"/>
        <end position="163"/>
    </location>
</feature>
<evidence type="ECO:0000259" key="8">
    <source>
        <dbReference type="PROSITE" id="PS50850"/>
    </source>
</evidence>
<accession>A0A317MWR1</accession>
<evidence type="ECO:0000256" key="3">
    <source>
        <dbReference type="ARBA" id="ARBA00022475"/>
    </source>
</evidence>
<dbReference type="Pfam" id="PF07690">
    <property type="entry name" value="MFS_1"/>
    <property type="match status" value="1"/>
</dbReference>
<dbReference type="PANTHER" id="PTHR23521">
    <property type="entry name" value="TRANSPORTER MFS SUPERFAMILY"/>
    <property type="match status" value="1"/>
</dbReference>
<dbReference type="InterPro" id="IPR047200">
    <property type="entry name" value="MFS_YcaD-like"/>
</dbReference>
<keyword evidence="3" id="KW-1003">Cell membrane</keyword>
<evidence type="ECO:0000313" key="9">
    <source>
        <dbReference type="EMBL" id="PWV63180.1"/>
    </source>
</evidence>
<evidence type="ECO:0000313" key="10">
    <source>
        <dbReference type="Proteomes" id="UP000246569"/>
    </source>
</evidence>
<reference evidence="9 10" key="1">
    <citation type="submission" date="2018-05" db="EMBL/GenBank/DDBJ databases">
        <title>Genomic Encyclopedia of Type Strains, Phase IV (KMG-IV): sequencing the most valuable type-strain genomes for metagenomic binning, comparative biology and taxonomic classification.</title>
        <authorList>
            <person name="Goeker M."/>
        </authorList>
    </citation>
    <scope>NUCLEOTIDE SEQUENCE [LARGE SCALE GENOMIC DNA]</scope>
    <source>
        <strain evidence="9 10">DSM 23606</strain>
    </source>
</reference>
<feature type="transmembrane region" description="Helical" evidence="7">
    <location>
        <begin position="271"/>
        <end position="290"/>
    </location>
</feature>
<dbReference type="OrthoDB" id="9810614at2"/>
<dbReference type="PANTHER" id="PTHR23521:SF2">
    <property type="entry name" value="TRANSPORTER MFS SUPERFAMILY"/>
    <property type="match status" value="1"/>
</dbReference>
<dbReference type="PROSITE" id="PS50850">
    <property type="entry name" value="MFS"/>
    <property type="match status" value="1"/>
</dbReference>
<feature type="transmembrane region" description="Helical" evidence="7">
    <location>
        <begin position="332"/>
        <end position="352"/>
    </location>
</feature>
<evidence type="ECO:0000256" key="6">
    <source>
        <dbReference type="ARBA" id="ARBA00023136"/>
    </source>
</evidence>
<keyword evidence="2" id="KW-0813">Transport</keyword>
<keyword evidence="10" id="KW-1185">Reference proteome</keyword>
<dbReference type="GO" id="GO:0022857">
    <property type="term" value="F:transmembrane transporter activity"/>
    <property type="evidence" value="ECO:0007669"/>
    <property type="project" value="InterPro"/>
</dbReference>
<evidence type="ECO:0000256" key="5">
    <source>
        <dbReference type="ARBA" id="ARBA00022989"/>
    </source>
</evidence>